<dbReference type="Proteomes" id="UP001328107">
    <property type="component" value="Unassembled WGS sequence"/>
</dbReference>
<sequence>EATPEMIEQFKAGRAALKADPTVIEAAIAKLSAAAQEPAKKFRDLMLSEEEDLEKFISMGSAIKAGLSDEVLKELEEHKKEIAEVLGLPVG</sequence>
<dbReference type="AlphaFoldDB" id="A0AAN5CK64"/>
<gene>
    <name evidence="1" type="ORF">PMAYCL1PPCAC_16102</name>
</gene>
<name>A0AAN5CK64_9BILA</name>
<reference evidence="2" key="1">
    <citation type="submission" date="2022-10" db="EMBL/GenBank/DDBJ databases">
        <title>Genome assembly of Pristionchus species.</title>
        <authorList>
            <person name="Yoshida K."/>
            <person name="Sommer R.J."/>
        </authorList>
    </citation>
    <scope>NUCLEOTIDE SEQUENCE [LARGE SCALE GENOMIC DNA]</scope>
    <source>
        <strain evidence="2">RS5460</strain>
    </source>
</reference>
<proteinExistence type="predicted"/>
<organism evidence="1 2">
    <name type="scientific">Pristionchus mayeri</name>
    <dbReference type="NCBI Taxonomy" id="1317129"/>
    <lineage>
        <taxon>Eukaryota</taxon>
        <taxon>Metazoa</taxon>
        <taxon>Ecdysozoa</taxon>
        <taxon>Nematoda</taxon>
        <taxon>Chromadorea</taxon>
        <taxon>Rhabditida</taxon>
        <taxon>Rhabditina</taxon>
        <taxon>Diplogasteromorpha</taxon>
        <taxon>Diplogasteroidea</taxon>
        <taxon>Neodiplogasteridae</taxon>
        <taxon>Pristionchus</taxon>
    </lineage>
</organism>
<evidence type="ECO:0000313" key="1">
    <source>
        <dbReference type="EMBL" id="GMR45907.1"/>
    </source>
</evidence>
<protein>
    <submittedName>
        <fullName evidence="1">Uncharacterized protein</fullName>
    </submittedName>
</protein>
<feature type="non-terminal residue" evidence="1">
    <location>
        <position position="91"/>
    </location>
</feature>
<feature type="non-terminal residue" evidence="1">
    <location>
        <position position="1"/>
    </location>
</feature>
<accession>A0AAN5CK64</accession>
<dbReference type="EMBL" id="BTRK01000004">
    <property type="protein sequence ID" value="GMR45907.1"/>
    <property type="molecule type" value="Genomic_DNA"/>
</dbReference>
<evidence type="ECO:0000313" key="2">
    <source>
        <dbReference type="Proteomes" id="UP001328107"/>
    </source>
</evidence>
<keyword evidence="2" id="KW-1185">Reference proteome</keyword>
<comment type="caution">
    <text evidence="1">The sequence shown here is derived from an EMBL/GenBank/DDBJ whole genome shotgun (WGS) entry which is preliminary data.</text>
</comment>